<feature type="disulfide bond" evidence="14">
    <location>
        <begin position="532"/>
        <end position="537"/>
    </location>
</feature>
<dbReference type="GO" id="GO:0016477">
    <property type="term" value="P:cell migration"/>
    <property type="evidence" value="ECO:0007669"/>
    <property type="project" value="TreeGrafter"/>
</dbReference>
<keyword evidence="12 14" id="KW-1015">Disulfide bond</keyword>
<evidence type="ECO:0000256" key="1">
    <source>
        <dbReference type="ARBA" id="ARBA00004251"/>
    </source>
</evidence>
<dbReference type="FunFam" id="2.10.25.10:FF:000036">
    <property type="entry name" value="Integrin beta"/>
    <property type="match status" value="1"/>
</dbReference>
<dbReference type="SMART" id="SM01242">
    <property type="entry name" value="Integrin_B_tail"/>
    <property type="match status" value="1"/>
</dbReference>
<evidence type="ECO:0000256" key="2">
    <source>
        <dbReference type="ARBA" id="ARBA00007449"/>
    </source>
</evidence>
<dbReference type="FunFam" id="3.40.50.410:FF:000002">
    <property type="entry name" value="Integrin beta"/>
    <property type="match status" value="1"/>
</dbReference>
<evidence type="ECO:0000256" key="11">
    <source>
        <dbReference type="ARBA" id="ARBA00023136"/>
    </source>
</evidence>
<feature type="disulfide bond" evidence="14">
    <location>
        <begin position="35"/>
        <end position="44"/>
    </location>
</feature>
<feature type="disulfide bond" evidence="14">
    <location>
        <begin position="433"/>
        <end position="696"/>
    </location>
</feature>
<dbReference type="InterPro" id="IPR032695">
    <property type="entry name" value="Integrin_dom_sf"/>
</dbReference>
<feature type="disulfide bond" evidence="14">
    <location>
        <begin position="624"/>
        <end position="639"/>
    </location>
</feature>
<evidence type="ECO:0000256" key="13">
    <source>
        <dbReference type="ARBA" id="ARBA00023180"/>
    </source>
</evidence>
<comment type="subcellular location">
    <subcellularLocation>
        <location evidence="1 15">Cell membrane</location>
        <topology evidence="1 15">Single-pass type I membrane protein</topology>
    </subcellularLocation>
</comment>
<dbReference type="InterPro" id="IPR036465">
    <property type="entry name" value="vWFA_dom_sf"/>
</dbReference>
<feature type="disulfide bond" evidence="14">
    <location>
        <begin position="400"/>
        <end position="413"/>
    </location>
</feature>
<feature type="transmembrane region" description="Helical" evidence="16">
    <location>
        <begin position="731"/>
        <end position="753"/>
    </location>
</feature>
<accession>A0A7R9FWJ1</accession>
<feature type="domain" description="Integrin beta subunit tail" evidence="20">
    <location>
        <begin position="650"/>
        <end position="730"/>
    </location>
</feature>
<name>A0A7R9FWJ1_TIMSH</name>
<keyword evidence="13" id="KW-0325">Glycoprotein</keyword>
<dbReference type="Gene3D" id="2.10.25.10">
    <property type="entry name" value="Laminin"/>
    <property type="match status" value="4"/>
</dbReference>
<evidence type="ECO:0000256" key="10">
    <source>
        <dbReference type="ARBA" id="ARBA00023037"/>
    </source>
</evidence>
<dbReference type="AlphaFoldDB" id="A0A7R9FWJ1"/>
<keyword evidence="3" id="KW-1003">Cell membrane</keyword>
<comment type="similarity">
    <text evidence="2 15">Belongs to the integrin beta chain family.</text>
</comment>
<feature type="disulfide bond" evidence="14">
    <location>
        <begin position="494"/>
        <end position="503"/>
    </location>
</feature>
<dbReference type="GO" id="GO:0033627">
    <property type="term" value="P:cell adhesion mediated by integrin"/>
    <property type="evidence" value="ECO:0007669"/>
    <property type="project" value="TreeGrafter"/>
</dbReference>
<dbReference type="PANTHER" id="PTHR10082">
    <property type="entry name" value="INTEGRIN BETA SUBUNIT"/>
    <property type="match status" value="1"/>
</dbReference>
<dbReference type="GO" id="GO:0007229">
    <property type="term" value="P:integrin-mediated signaling pathway"/>
    <property type="evidence" value="ECO:0007669"/>
    <property type="project" value="UniProtKB-KW"/>
</dbReference>
<evidence type="ECO:0000256" key="8">
    <source>
        <dbReference type="ARBA" id="ARBA00022889"/>
    </source>
</evidence>
<feature type="disulfide bond" evidence="14">
    <location>
        <begin position="203"/>
        <end position="211"/>
    </location>
</feature>
<feature type="disulfide bond" evidence="14">
    <location>
        <begin position="47"/>
        <end position="63"/>
    </location>
</feature>
<dbReference type="Gene3D" id="4.10.1240.30">
    <property type="match status" value="1"/>
</dbReference>
<dbReference type="Pfam" id="PF07974">
    <property type="entry name" value="EGF_2"/>
    <property type="match status" value="1"/>
</dbReference>
<dbReference type="GO" id="GO:0008305">
    <property type="term" value="C:integrin complex"/>
    <property type="evidence" value="ECO:0007669"/>
    <property type="project" value="TreeGrafter"/>
</dbReference>
<dbReference type="Gene3D" id="2.60.40.1510">
    <property type="entry name" value="ntegrin, alpha v. Chain A, domain 3"/>
    <property type="match status" value="1"/>
</dbReference>
<dbReference type="GO" id="GO:0005178">
    <property type="term" value="F:integrin binding"/>
    <property type="evidence" value="ECO:0007669"/>
    <property type="project" value="TreeGrafter"/>
</dbReference>
<feature type="disulfide bond" evidence="14">
    <location>
        <begin position="534"/>
        <end position="569"/>
    </location>
</feature>
<dbReference type="Pfam" id="PF23105">
    <property type="entry name" value="EGF_integrin"/>
    <property type="match status" value="1"/>
</dbReference>
<evidence type="ECO:0000256" key="17">
    <source>
        <dbReference type="SAM" id="SignalP"/>
    </source>
</evidence>
<evidence type="ECO:0000259" key="20">
    <source>
        <dbReference type="SMART" id="SM01242"/>
    </source>
</evidence>
<organism evidence="21">
    <name type="scientific">Timema shepardi</name>
    <name type="common">Walking stick</name>
    <dbReference type="NCBI Taxonomy" id="629360"/>
    <lineage>
        <taxon>Eukaryota</taxon>
        <taxon>Metazoa</taxon>
        <taxon>Ecdysozoa</taxon>
        <taxon>Arthropoda</taxon>
        <taxon>Hexapoda</taxon>
        <taxon>Insecta</taxon>
        <taxon>Pterygota</taxon>
        <taxon>Neoptera</taxon>
        <taxon>Polyneoptera</taxon>
        <taxon>Phasmatodea</taxon>
        <taxon>Timematodea</taxon>
        <taxon>Timematoidea</taxon>
        <taxon>Timematidae</taxon>
        <taxon>Timema</taxon>
    </lineage>
</organism>
<evidence type="ECO:0000256" key="12">
    <source>
        <dbReference type="ARBA" id="ARBA00023157"/>
    </source>
</evidence>
<dbReference type="Pfam" id="PF08725">
    <property type="entry name" value="Integrin_b_cyt"/>
    <property type="match status" value="1"/>
</dbReference>
<feature type="disulfide bond" evidence="14">
    <location>
        <begin position="259"/>
        <end position="300"/>
    </location>
</feature>
<feature type="disulfide bond" evidence="14">
    <location>
        <begin position="579"/>
        <end position="611"/>
    </location>
</feature>
<dbReference type="InterPro" id="IPR012896">
    <property type="entry name" value="Integrin_bsu_tail"/>
</dbReference>
<dbReference type="SUPFAM" id="SSF103575">
    <property type="entry name" value="Plexin repeat"/>
    <property type="match status" value="1"/>
</dbReference>
<evidence type="ECO:0000256" key="4">
    <source>
        <dbReference type="ARBA" id="ARBA00022536"/>
    </source>
</evidence>
<dbReference type="PIRSF" id="PIRSF002512">
    <property type="entry name" value="Integrin_B"/>
    <property type="match status" value="1"/>
</dbReference>
<dbReference type="InterPro" id="IPR014836">
    <property type="entry name" value="Integrin_bsu_cyt_dom"/>
</dbReference>
<reference evidence="21" key="1">
    <citation type="submission" date="2020-11" db="EMBL/GenBank/DDBJ databases">
        <authorList>
            <person name="Tran Van P."/>
        </authorList>
    </citation>
    <scope>NUCLEOTIDE SEQUENCE</scope>
</reference>
<dbReference type="Pfam" id="PF07965">
    <property type="entry name" value="Integrin_B_tail"/>
    <property type="match status" value="1"/>
</dbReference>
<evidence type="ECO:0000256" key="7">
    <source>
        <dbReference type="ARBA" id="ARBA00022737"/>
    </source>
</evidence>
<dbReference type="Gene3D" id="1.20.5.100">
    <property type="entry name" value="Cytochrome c1, transmembrane anchor, C-terminal"/>
    <property type="match status" value="1"/>
</dbReference>
<evidence type="ECO:0000256" key="15">
    <source>
        <dbReference type="RuleBase" id="RU000633"/>
    </source>
</evidence>
<dbReference type="SUPFAM" id="SSF57196">
    <property type="entry name" value="EGF/Laminin"/>
    <property type="match status" value="1"/>
</dbReference>
<dbReference type="SMART" id="SM01241">
    <property type="entry name" value="Integrin_b_cyt"/>
    <property type="match status" value="1"/>
</dbReference>
<keyword evidence="7" id="KW-0677">Repeat</keyword>
<dbReference type="SUPFAM" id="SSF69179">
    <property type="entry name" value="Integrin domains"/>
    <property type="match status" value="1"/>
</dbReference>
<dbReference type="PRINTS" id="PR01186">
    <property type="entry name" value="INTEGRINB"/>
</dbReference>
<feature type="disulfide bond" evidence="14">
    <location>
        <begin position="650"/>
        <end position="659"/>
    </location>
</feature>
<feature type="disulfide bond" evidence="14">
    <location>
        <begin position="464"/>
        <end position="468"/>
    </location>
</feature>
<evidence type="ECO:0000256" key="3">
    <source>
        <dbReference type="ARBA" id="ARBA00022475"/>
    </source>
</evidence>
<dbReference type="PROSITE" id="PS00243">
    <property type="entry name" value="I_EGF_1"/>
    <property type="match status" value="3"/>
</dbReference>
<feature type="domain" description="Integrin beta subunit VWA" evidence="18">
    <location>
        <begin position="34"/>
        <end position="466"/>
    </location>
</feature>
<feature type="disulfide bond" evidence="14">
    <location>
        <begin position="505"/>
        <end position="518"/>
    </location>
</feature>
<feature type="disulfide bond" evidence="14">
    <location>
        <begin position="38"/>
        <end position="75"/>
    </location>
</feature>
<dbReference type="SUPFAM" id="SSF53300">
    <property type="entry name" value="vWA-like"/>
    <property type="match status" value="1"/>
</dbReference>
<dbReference type="InterPro" id="IPR002369">
    <property type="entry name" value="Integrin_bsu_VWA"/>
</dbReference>
<dbReference type="PROSITE" id="PS52047">
    <property type="entry name" value="I_EGF_2"/>
    <property type="match status" value="1"/>
</dbReference>
<evidence type="ECO:0000256" key="5">
    <source>
        <dbReference type="ARBA" id="ARBA00022692"/>
    </source>
</evidence>
<dbReference type="GO" id="GO:0007157">
    <property type="term" value="P:heterophilic cell-cell adhesion via plasma membrane cell adhesion molecules"/>
    <property type="evidence" value="ECO:0007669"/>
    <property type="project" value="UniProtKB-ARBA"/>
</dbReference>
<dbReference type="InterPro" id="IPR036349">
    <property type="entry name" value="Integrin_bsu_tail_dom_sf"/>
</dbReference>
<dbReference type="SUPFAM" id="SSF69687">
    <property type="entry name" value="Integrin beta tail domain"/>
    <property type="match status" value="1"/>
</dbReference>
<keyword evidence="8 15" id="KW-0130">Cell adhesion</keyword>
<feature type="disulfide bond" evidence="14">
    <location>
        <begin position="489"/>
        <end position="526"/>
    </location>
</feature>
<feature type="disulfide bond" evidence="14">
    <location>
        <begin position="539"/>
        <end position="554"/>
    </location>
</feature>
<feature type="disulfide bond" evidence="14">
    <location>
        <begin position="556"/>
        <end position="561"/>
    </location>
</feature>
<evidence type="ECO:0000256" key="14">
    <source>
        <dbReference type="PIRSR" id="PIRSR002512-1"/>
    </source>
</evidence>
<dbReference type="InterPro" id="IPR057243">
    <property type="entry name" value="Integrin_I-EGF_CS"/>
</dbReference>
<protein>
    <recommendedName>
        <fullName evidence="15">Integrin beta</fullName>
    </recommendedName>
</protein>
<evidence type="ECO:0000259" key="18">
    <source>
        <dbReference type="SMART" id="SM00187"/>
    </source>
</evidence>
<feature type="domain" description="Integrin beta subunit cytoplasmic" evidence="19">
    <location>
        <begin position="754"/>
        <end position="787"/>
    </location>
</feature>
<keyword evidence="4" id="KW-0245">EGF-like domain</keyword>
<evidence type="ECO:0000256" key="16">
    <source>
        <dbReference type="SAM" id="Phobius"/>
    </source>
</evidence>
<dbReference type="PANTHER" id="PTHR10082:SF60">
    <property type="entry name" value="INTEGRIN BETA-PS"/>
    <property type="match status" value="1"/>
</dbReference>
<dbReference type="SMART" id="SM00187">
    <property type="entry name" value="INB"/>
    <property type="match status" value="1"/>
</dbReference>
<keyword evidence="10 15" id="KW-0401">Integrin</keyword>
<feature type="disulfide bond" evidence="14">
    <location>
        <begin position="656"/>
        <end position="727"/>
    </location>
</feature>
<feature type="disulfide bond" evidence="14">
    <location>
        <begin position="577"/>
        <end position="582"/>
    </location>
</feature>
<gene>
    <name evidence="21" type="ORF">TSIB3V08_LOCUS2041</name>
</gene>
<dbReference type="EMBL" id="OC000594">
    <property type="protein sequence ID" value="CAD7257784.1"/>
    <property type="molecule type" value="Genomic_DNA"/>
</dbReference>
<dbReference type="InterPro" id="IPR013111">
    <property type="entry name" value="EGF_extracell"/>
</dbReference>
<feature type="disulfide bond" evidence="14">
    <location>
        <begin position="619"/>
        <end position="673"/>
    </location>
</feature>
<keyword evidence="11 16" id="KW-0472">Membrane</keyword>
<feature type="disulfide bond" evidence="14">
    <location>
        <begin position="584"/>
        <end position="593"/>
    </location>
</feature>
<keyword evidence="9 16" id="KW-1133">Transmembrane helix</keyword>
<dbReference type="Gene3D" id="3.40.50.410">
    <property type="entry name" value="von Willebrand factor, type A domain"/>
    <property type="match status" value="1"/>
</dbReference>
<proteinExistence type="inferred from homology"/>
<dbReference type="InterPro" id="IPR015812">
    <property type="entry name" value="Integrin_bsu"/>
</dbReference>
<dbReference type="InterPro" id="IPR057073">
    <property type="entry name" value="EGF_integrin_2"/>
</dbReference>
<dbReference type="GO" id="GO:0005925">
    <property type="term" value="C:focal adhesion"/>
    <property type="evidence" value="ECO:0007669"/>
    <property type="project" value="TreeGrafter"/>
</dbReference>
<keyword evidence="5 15" id="KW-0812">Transmembrane</keyword>
<feature type="signal peptide" evidence="17">
    <location>
        <begin position="1"/>
        <end position="19"/>
    </location>
</feature>
<feature type="chain" id="PRO_5030842839" description="Integrin beta" evidence="17">
    <location>
        <begin position="20"/>
        <end position="790"/>
    </location>
</feature>
<sequence length="790" mass="87787">MISRRAWSALLILAWQVSGQQEPERVNTCIRQVTCRECLRTPTCMWCADPKLGKAGKGPPIRCQSNISAVPADWCSEEHVVNPRPESHILEDSPLKGAKEALSPDGMVQIRPQSIKLRLRVGETLELPIQYRQAEDYPVDLYYLMDLSASMDDDKESLSLLGDKMAATMSNITGNFRLGFGSFVDKVVMPFTSTVPSRLESPCVLSDGRRCARPYGFKNHMPLTTDTKIFKSEVQKAPVSGNLDAPEGGFDAIMQAMVCHQQIGWRPKARHLLVFSTDADFHMAGDGRLAGIVEPNDGLCHLNESGDFTHSLMFDYPSISQINHKAKENNINLIFAVTKKYTSTYKLLKERIGGASIGTLSKDSNNVDQLIKDEYEKLVDSVVLRDDSGDSVEVRYFSKCLNKSGDLRETRECGGISVREQVDFIARIKVTSCPNENDITWSRVLHIQPQAVNESLEIYLEVVCGCECEETKHIMSNASECRHRGDLQCGMCQCHAPFMGRTCECEGEFEGGNSTTGCLDKDGKECSGLGTCNCNTCNCNIRPDPKELIFGTLCECDNFSCKRSNDLVCSGPEHGHCNCGRCVCQPGWTGPSCNCKDTNIGCTPPGGLPVCNGRGTCECGACNCTATTPEGHIYRGRYCDDCATCEGKRCTELKDCVECQVHKIDDLSKCINCSFSVKPVDDITDDGYDSEEDTLCRGKDDDDCSFQFRYRYVEKVLTVWGQRKKECGANVWAVVFGLIGATVLIGLLFIIVWKVLTTIHDQREYAKFEKERAQSKWDRVRSPFTRTGEP</sequence>
<dbReference type="GO" id="GO:0007160">
    <property type="term" value="P:cell-matrix adhesion"/>
    <property type="evidence" value="ECO:0007669"/>
    <property type="project" value="TreeGrafter"/>
</dbReference>
<dbReference type="Pfam" id="PF00362">
    <property type="entry name" value="Integrin_beta"/>
    <property type="match status" value="1"/>
</dbReference>
<evidence type="ECO:0000313" key="21">
    <source>
        <dbReference type="EMBL" id="CAD7257784.1"/>
    </source>
</evidence>
<keyword evidence="6 17" id="KW-0732">Signal</keyword>
<evidence type="ECO:0000259" key="19">
    <source>
        <dbReference type="SMART" id="SM01241"/>
    </source>
</evidence>
<evidence type="ECO:0000256" key="6">
    <source>
        <dbReference type="ARBA" id="ARBA00022729"/>
    </source>
</evidence>
<feature type="disulfide bond" evidence="14">
    <location>
        <begin position="617"/>
        <end position="622"/>
    </location>
</feature>
<evidence type="ECO:0000256" key="9">
    <source>
        <dbReference type="ARBA" id="ARBA00022989"/>
    </source>
</evidence>
<dbReference type="GO" id="GO:0009986">
    <property type="term" value="C:cell surface"/>
    <property type="evidence" value="ECO:0007669"/>
    <property type="project" value="TreeGrafter"/>
</dbReference>